<organism evidence="3 4">
    <name type="scientific">Toxocara canis</name>
    <name type="common">Canine roundworm</name>
    <dbReference type="NCBI Taxonomy" id="6265"/>
    <lineage>
        <taxon>Eukaryota</taxon>
        <taxon>Metazoa</taxon>
        <taxon>Ecdysozoa</taxon>
        <taxon>Nematoda</taxon>
        <taxon>Chromadorea</taxon>
        <taxon>Rhabditida</taxon>
        <taxon>Spirurina</taxon>
        <taxon>Ascaridomorpha</taxon>
        <taxon>Ascaridoidea</taxon>
        <taxon>Toxocaridae</taxon>
        <taxon>Toxocara</taxon>
    </lineage>
</organism>
<evidence type="ECO:0000313" key="2">
    <source>
        <dbReference type="EMBL" id="VDM41640.1"/>
    </source>
</evidence>
<reference evidence="2 3" key="2">
    <citation type="submission" date="2018-11" db="EMBL/GenBank/DDBJ databases">
        <authorList>
            <consortium name="Pathogen Informatics"/>
        </authorList>
    </citation>
    <scope>NUCLEOTIDE SEQUENCE [LARGE SCALE GENOMIC DNA]</scope>
</reference>
<keyword evidence="1" id="KW-0472">Membrane</keyword>
<dbReference type="WBParaSite" id="TCNE_0001031901-mRNA-1">
    <property type="protein sequence ID" value="TCNE_0001031901-mRNA-1"/>
    <property type="gene ID" value="TCNE_0001031901"/>
</dbReference>
<name>A0A183UP99_TOXCA</name>
<evidence type="ECO:0000313" key="4">
    <source>
        <dbReference type="WBParaSite" id="TCNE_0001031901-mRNA-1"/>
    </source>
</evidence>
<dbReference type="EMBL" id="UYWY01020461">
    <property type="protein sequence ID" value="VDM41640.1"/>
    <property type="molecule type" value="Genomic_DNA"/>
</dbReference>
<dbReference type="AlphaFoldDB" id="A0A183UP99"/>
<dbReference type="Proteomes" id="UP000050794">
    <property type="component" value="Unassembled WGS sequence"/>
</dbReference>
<keyword evidence="1" id="KW-1133">Transmembrane helix</keyword>
<keyword evidence="3" id="KW-1185">Reference proteome</keyword>
<evidence type="ECO:0000313" key="3">
    <source>
        <dbReference type="Proteomes" id="UP000050794"/>
    </source>
</evidence>
<reference evidence="4" key="1">
    <citation type="submission" date="2016-06" db="UniProtKB">
        <authorList>
            <consortium name="WormBaseParasite"/>
        </authorList>
    </citation>
    <scope>IDENTIFICATION</scope>
</reference>
<accession>A0A183UP99</accession>
<proteinExistence type="predicted"/>
<gene>
    <name evidence="2" type="ORF">TCNE_LOCUS10319</name>
</gene>
<sequence>MIFEELQHTTPLYLTAPSSVPEDHLTFAFGIVILFSIAVCCTMVISRLSKPRSRSRLSVNGAWSHYEVAIWIRCGKRISVNPMFMMLKGIYCPTPISRNPSLSVVFNPGITMLPSYRTATTAASSTGSLPPPPYFETQSLVQQPPRTYCECEGIDEEVSSIPTSNAAT</sequence>
<protein>
    <submittedName>
        <fullName evidence="4">Transmembrane protein</fullName>
    </submittedName>
</protein>
<feature type="transmembrane region" description="Helical" evidence="1">
    <location>
        <begin position="25"/>
        <end position="46"/>
    </location>
</feature>
<evidence type="ECO:0000256" key="1">
    <source>
        <dbReference type="SAM" id="Phobius"/>
    </source>
</evidence>
<keyword evidence="1" id="KW-0812">Transmembrane</keyword>